<evidence type="ECO:0000256" key="4">
    <source>
        <dbReference type="ARBA" id="ARBA00022692"/>
    </source>
</evidence>
<dbReference type="PANTHER" id="PTHR31595:SF67">
    <property type="entry name" value="WAX SYNTHASE DOMAIN-CONTAINING PROTEIN"/>
    <property type="match status" value="1"/>
</dbReference>
<dbReference type="AlphaFoldDB" id="A0A2W1G9P8"/>
<evidence type="ECO:0000256" key="6">
    <source>
        <dbReference type="ARBA" id="ARBA00023136"/>
    </source>
</evidence>
<dbReference type="InterPro" id="IPR032805">
    <property type="entry name" value="Wax_synthase_dom"/>
</dbReference>
<evidence type="ECO:0000256" key="7">
    <source>
        <dbReference type="SAM" id="Phobius"/>
    </source>
</evidence>
<keyword evidence="4 7" id="KW-0812">Transmembrane</keyword>
<keyword evidence="12" id="KW-1185">Reference proteome</keyword>
<dbReference type="Proteomes" id="UP000249757">
    <property type="component" value="Unassembled WGS sequence"/>
</dbReference>
<feature type="transmembrane region" description="Helical" evidence="7">
    <location>
        <begin position="36"/>
        <end position="54"/>
    </location>
</feature>
<evidence type="ECO:0000313" key="11">
    <source>
        <dbReference type="Proteomes" id="UP000245464"/>
    </source>
</evidence>
<feature type="transmembrane region" description="Helical" evidence="7">
    <location>
        <begin position="90"/>
        <end position="112"/>
    </location>
</feature>
<feature type="domain" description="Wax synthase" evidence="8">
    <location>
        <begin position="355"/>
        <end position="434"/>
    </location>
</feature>
<feature type="transmembrane region" description="Helical" evidence="7">
    <location>
        <begin position="397"/>
        <end position="416"/>
    </location>
</feature>
<reference evidence="12" key="4">
    <citation type="journal article" date="2022" name="Microb. Genom.">
        <title>A global pangenome for the wheat fungal pathogen Pyrenophora tritici-repentis and prediction of effector protein structural homology.</title>
        <authorList>
            <person name="Moolhuijzen P.M."/>
            <person name="See P.T."/>
            <person name="Shi G."/>
            <person name="Powell H.R."/>
            <person name="Cockram J."/>
            <person name="Jorgensen L.N."/>
            <person name="Benslimane H."/>
            <person name="Strelkov S.E."/>
            <person name="Turner J."/>
            <person name="Liu Z."/>
            <person name="Moffat C.S."/>
        </authorList>
    </citation>
    <scope>NUCLEOTIDE SEQUENCE [LARGE SCALE GENOMIC DNA]</scope>
</reference>
<proteinExistence type="inferred from homology"/>
<dbReference type="EMBL" id="NRDI02000001">
    <property type="protein sequence ID" value="KAI1521019.1"/>
    <property type="molecule type" value="Genomic_DNA"/>
</dbReference>
<evidence type="ECO:0000256" key="3">
    <source>
        <dbReference type="ARBA" id="ARBA00022679"/>
    </source>
</evidence>
<protein>
    <submittedName>
        <fullName evidence="9">MBOAT-2 domain containing protein</fullName>
    </submittedName>
</protein>
<evidence type="ECO:0000313" key="9">
    <source>
        <dbReference type="EMBL" id="KAF7577274.1"/>
    </source>
</evidence>
<dbReference type="InterPro" id="IPR044851">
    <property type="entry name" value="Wax_synthase"/>
</dbReference>
<evidence type="ECO:0000256" key="1">
    <source>
        <dbReference type="ARBA" id="ARBA00004141"/>
    </source>
</evidence>
<dbReference type="GO" id="GO:0006629">
    <property type="term" value="P:lipid metabolic process"/>
    <property type="evidence" value="ECO:0007669"/>
    <property type="project" value="InterPro"/>
</dbReference>
<comment type="similarity">
    <text evidence="2">Belongs to the wax synthase family.</text>
</comment>
<dbReference type="Pfam" id="PF13813">
    <property type="entry name" value="MBOAT_2"/>
    <property type="match status" value="1"/>
</dbReference>
<reference evidence="9 11" key="1">
    <citation type="journal article" date="2018" name="BMC Genomics">
        <title>Comparative genomics of the wheat fungal pathogen Pyrenophora tritici-repentis reveals chromosomal variations and genome plasticity.</title>
        <authorList>
            <person name="Moolhuijzen P."/>
            <person name="See P.T."/>
            <person name="Hane J.K."/>
            <person name="Shi G."/>
            <person name="Liu Z."/>
            <person name="Oliver R.P."/>
            <person name="Moffat C.S."/>
        </authorList>
    </citation>
    <scope>NUCLEOTIDE SEQUENCE [LARGE SCALE GENOMIC DNA]</scope>
    <source>
        <strain evidence="9">M4</strain>
    </source>
</reference>
<keyword evidence="5 7" id="KW-1133">Transmembrane helix</keyword>
<accession>A0A2W1G9P8</accession>
<dbReference type="GO" id="GO:0016020">
    <property type="term" value="C:membrane"/>
    <property type="evidence" value="ECO:0007669"/>
    <property type="project" value="UniProtKB-SubCell"/>
</dbReference>
<dbReference type="OMA" id="WHQTFRF"/>
<sequence>MLFKPSDSWPRSHYDVIDYYHQHYDEAIASGEDQPFLYPWALLGPLGVIIYLLIPHENRPWLKKCRYLAFAWITSFATYTTAYLRARELVSALVLGLLCAWSVIWFGAILVCNDAQTDFMRIERTTGVFGSDSRLRKDRSRVNGNTESKVKDTRHDAVADVVNGHAGPRDRHGEFAWQPYPLTPFVERLDWVLDLLSSFRGVGWNFRNSNISPPPKPIQEQLRANSGSMVPKHSYKTHPGQMKLYTSREKLLKDNAWKVFKGYMILDALKTAMMYDPYFWGQIDRAPPSTYLPQNPVFRNIYHPALTMFGIQYALQSIFALAPLILCGLLTPSFLGARAEIWSHPPTWGPYSIVLEQGLAGWWGNWWHQTFRFAFSEPSRKIIEATGMNRKSPAAKALQLFIAFFLSGVIHASGVYTCAGPTHPITGSMTFFLLQAVGIFVETTLTESARSAGLDQKIPAWIKKSWTFLYVHVWFYYTAHLLCDDFAKGGVWLFEPVPISLLRGMGLGADERDGWWCWNARFARWHRGDTWWNSGLAL</sequence>
<evidence type="ECO:0000259" key="8">
    <source>
        <dbReference type="Pfam" id="PF13813"/>
    </source>
</evidence>
<organism evidence="9 11">
    <name type="scientific">Pyrenophora tritici-repentis</name>
    <dbReference type="NCBI Taxonomy" id="45151"/>
    <lineage>
        <taxon>Eukaryota</taxon>
        <taxon>Fungi</taxon>
        <taxon>Dikarya</taxon>
        <taxon>Ascomycota</taxon>
        <taxon>Pezizomycotina</taxon>
        <taxon>Dothideomycetes</taxon>
        <taxon>Pleosporomycetidae</taxon>
        <taxon>Pleosporales</taxon>
        <taxon>Pleosporineae</taxon>
        <taxon>Pleosporaceae</taxon>
        <taxon>Pyrenophora</taxon>
    </lineage>
</organism>
<dbReference type="PANTHER" id="PTHR31595">
    <property type="entry name" value="LONG-CHAIN-ALCOHOL O-FATTY-ACYLTRANSFERASE 3-RELATED"/>
    <property type="match status" value="1"/>
</dbReference>
<gene>
    <name evidence="10" type="ORF">Ptr86124_001387</name>
    <name evidence="9" type="ORF">PtrM4_015140</name>
</gene>
<evidence type="ECO:0000256" key="2">
    <source>
        <dbReference type="ARBA" id="ARBA00007282"/>
    </source>
</evidence>
<dbReference type="Proteomes" id="UP000245464">
    <property type="component" value="Chromosome 1"/>
</dbReference>
<comment type="subcellular location">
    <subcellularLocation>
        <location evidence="1">Membrane</location>
        <topology evidence="1">Multi-pass membrane protein</topology>
    </subcellularLocation>
</comment>
<keyword evidence="6 7" id="KW-0472">Membrane</keyword>
<name>A0A2W1G9P8_9PLEO</name>
<evidence type="ECO:0000313" key="10">
    <source>
        <dbReference type="EMBL" id="KAI1521019.1"/>
    </source>
</evidence>
<reference evidence="10" key="2">
    <citation type="submission" date="2021-05" db="EMBL/GenBank/DDBJ databases">
        <authorList>
            <person name="Moolhuijzen P.M."/>
            <person name="Moffat C.S."/>
        </authorList>
    </citation>
    <scope>NUCLEOTIDE SEQUENCE</scope>
    <source>
        <strain evidence="10">86-124</strain>
    </source>
</reference>
<reference evidence="10" key="3">
    <citation type="journal article" date="2022" name="bioRxiv">
        <title>A global pangenome for the wheat fungal pathogen Pyrenophora tritici-repentis and prediction of effector protein structural homology.</title>
        <authorList>
            <person name="Moolhuijzen P."/>
            <person name="See P.T."/>
            <person name="Shi G."/>
            <person name="Powell H.R."/>
            <person name="Cockram J."/>
            <person name="Jorgensen L.N."/>
            <person name="Benslimane H."/>
            <person name="Strelkov S.E."/>
            <person name="Turner J."/>
            <person name="Liu Z."/>
            <person name="Moffat C.S."/>
        </authorList>
    </citation>
    <scope>NUCLEOTIDE SEQUENCE</scope>
    <source>
        <strain evidence="10">86-124</strain>
    </source>
</reference>
<evidence type="ECO:0000313" key="12">
    <source>
        <dbReference type="Proteomes" id="UP000249757"/>
    </source>
</evidence>
<keyword evidence="3" id="KW-0808">Transferase</keyword>
<dbReference type="EMBL" id="NQIK02000001">
    <property type="protein sequence ID" value="KAF7577274.1"/>
    <property type="molecule type" value="Genomic_DNA"/>
</dbReference>
<dbReference type="OrthoDB" id="2796277at2759"/>
<comment type="caution">
    <text evidence="9">The sequence shown here is derived from an EMBL/GenBank/DDBJ whole genome shotgun (WGS) entry which is preliminary data.</text>
</comment>
<feature type="transmembrane region" description="Helical" evidence="7">
    <location>
        <begin position="66"/>
        <end position="84"/>
    </location>
</feature>
<dbReference type="GO" id="GO:0008374">
    <property type="term" value="F:O-acyltransferase activity"/>
    <property type="evidence" value="ECO:0007669"/>
    <property type="project" value="InterPro"/>
</dbReference>
<evidence type="ECO:0000256" key="5">
    <source>
        <dbReference type="ARBA" id="ARBA00022989"/>
    </source>
</evidence>